<evidence type="ECO:0000313" key="3">
    <source>
        <dbReference type="Proteomes" id="UP000195570"/>
    </source>
</evidence>
<gene>
    <name evidence="2" type="ORF">TEOVI_000803600</name>
</gene>
<protein>
    <submittedName>
        <fullName evidence="2">Uncharacterized protein</fullName>
    </submittedName>
</protein>
<dbReference type="RefSeq" id="XP_067078557.1">
    <property type="nucleotide sequence ID" value="XM_067222456.1"/>
</dbReference>
<reference evidence="2" key="1">
    <citation type="submission" date="2016-09" db="EMBL/GenBank/DDBJ databases">
        <authorList>
            <person name="Hebert L."/>
            <person name="Moumen B."/>
        </authorList>
    </citation>
    <scope>NUCLEOTIDE SEQUENCE [LARGE SCALE GENOMIC DNA]</scope>
    <source>
        <strain evidence="2">OVI</strain>
    </source>
</reference>
<feature type="compositionally biased region" description="Polar residues" evidence="1">
    <location>
        <begin position="102"/>
        <end position="117"/>
    </location>
</feature>
<feature type="region of interest" description="Disordered" evidence="1">
    <location>
        <begin position="216"/>
        <end position="238"/>
    </location>
</feature>
<dbReference type="AlphaFoldDB" id="A0A1G4I5N9"/>
<accession>A0A1G4I5N9</accession>
<name>A0A1G4I5N9_TRYEQ</name>
<keyword evidence="3" id="KW-1185">Reference proteome</keyword>
<dbReference type="GeneID" id="92381970"/>
<evidence type="ECO:0000313" key="2">
    <source>
        <dbReference type="EMBL" id="SCU67212.1"/>
    </source>
</evidence>
<dbReference type="Gene3D" id="1.25.40.10">
    <property type="entry name" value="Tetratricopeptide repeat domain"/>
    <property type="match status" value="1"/>
</dbReference>
<sequence length="878" mass="97317">MLSSALGMGHYTRIISVYERFAVLSTCTIKREVERMLHSTCAGTSQQQHQHQQRQLLTTVCDLLVKSGEWRRAFAVAQHLPLAERQAIVSAAERRQEGNAVEQGQTTLGTSAPSNCDTSAPGNLHKALNEDLVRMAFALQRSGKKAALTSGRVETEGSVGVDGEMLNTQQRIFRELSRRHRYRELIQCVINWKSRGLIPVKHKSVADVRCASSDGSIDEHHKVSGDGNGSTMGAGSSRETGINRDIVFNAEQALQSLIFNSTSGKQWEEAMQHHQAFFIHMLRDPMAAQQLLRKTDVGFFSQLLLSLLRDSNATTTTLSSPSQACGFREQATPWDTIASMCFALRSHVGQQKKVLKVELLHALLSALRREAKTVTVTRENAGFNSRSNVVSAAATSMMRSLPDDIGDRSMRSSVEGLCVPLVHHNEAQARFIGLPLFVDLALAMCDCGVPVTNALVQCMLLCLGNMQRHRLSETVPVPQTKALKRERELIMSLVTEPRAVRWLPALRLLQTCSEQHHFLVTSAHLRCLLGGLQSISIRQTWPAALSAASFLMTRHHIFPDEASVEKLMLNLHAASWQRVFEVLRLYDRKHIQPSPTILRDLHVVAMKHSSWDTVLRVMQSIKDVGHQQAGFMNYVYCLRAYGCAGKWNSAVKLFMQLKDVPRIGLPRPALNEKTVAVPVIAMMENNHWEEVIHFANTVWKKCGAGLTVEGAEVTRAATFLSLVHIGESQRVATFLNNCCGQRNARGTNASVSADGNLIPDTGSSEVLRGIVVRAAQLQTLLGMEHLNSPIRLVFDLLGADKDGDKAEQFSVDTRSRSPRPQLYLPPQHIQHQHEWFATTLGHMTRHDERLFCAAAQQAVAEAMSSIGVAPVYLKAALL</sequence>
<proteinExistence type="predicted"/>
<comment type="caution">
    <text evidence="2">The sequence shown here is derived from an EMBL/GenBank/DDBJ whole genome shotgun (WGS) entry which is preliminary data.</text>
</comment>
<evidence type="ECO:0000256" key="1">
    <source>
        <dbReference type="SAM" id="MobiDB-lite"/>
    </source>
</evidence>
<dbReference type="InterPro" id="IPR011990">
    <property type="entry name" value="TPR-like_helical_dom_sf"/>
</dbReference>
<dbReference type="Proteomes" id="UP000195570">
    <property type="component" value="Unassembled WGS sequence"/>
</dbReference>
<organism evidence="2 3">
    <name type="scientific">Trypanosoma equiperdum</name>
    <dbReference type="NCBI Taxonomy" id="5694"/>
    <lineage>
        <taxon>Eukaryota</taxon>
        <taxon>Discoba</taxon>
        <taxon>Euglenozoa</taxon>
        <taxon>Kinetoplastea</taxon>
        <taxon>Metakinetoplastina</taxon>
        <taxon>Trypanosomatida</taxon>
        <taxon>Trypanosomatidae</taxon>
        <taxon>Trypanosoma</taxon>
    </lineage>
</organism>
<feature type="region of interest" description="Disordered" evidence="1">
    <location>
        <begin position="94"/>
        <end position="117"/>
    </location>
</feature>
<dbReference type="EMBL" id="CZPT02000701">
    <property type="protein sequence ID" value="SCU67212.1"/>
    <property type="molecule type" value="Genomic_DNA"/>
</dbReference>
<dbReference type="VEuPathDB" id="TriTrypDB:TEOVI_000803600"/>